<dbReference type="Gene3D" id="3.80.10.10">
    <property type="entry name" value="Ribonuclease Inhibitor"/>
    <property type="match status" value="1"/>
</dbReference>
<dbReference type="Pfam" id="PF00931">
    <property type="entry name" value="NB-ARC"/>
    <property type="match status" value="1"/>
</dbReference>
<feature type="domain" description="NB-ARC" evidence="3">
    <location>
        <begin position="15"/>
        <end position="111"/>
    </location>
</feature>
<dbReference type="Proteomes" id="UP001497457">
    <property type="component" value="Chromosome 5rd"/>
</dbReference>
<dbReference type="PRINTS" id="PR00364">
    <property type="entry name" value="DISEASERSIST"/>
</dbReference>
<feature type="domain" description="Disease resistance protein winged helix" evidence="4">
    <location>
        <begin position="198"/>
        <end position="269"/>
    </location>
</feature>
<dbReference type="Pfam" id="PF23598">
    <property type="entry name" value="LRR_14"/>
    <property type="match status" value="2"/>
</dbReference>
<evidence type="ECO:0000256" key="2">
    <source>
        <dbReference type="ARBA" id="ARBA00022821"/>
    </source>
</evidence>
<organism evidence="6 7">
    <name type="scientific">Urochloa decumbens</name>
    <dbReference type="NCBI Taxonomy" id="240449"/>
    <lineage>
        <taxon>Eukaryota</taxon>
        <taxon>Viridiplantae</taxon>
        <taxon>Streptophyta</taxon>
        <taxon>Embryophyta</taxon>
        <taxon>Tracheophyta</taxon>
        <taxon>Spermatophyta</taxon>
        <taxon>Magnoliopsida</taxon>
        <taxon>Liliopsida</taxon>
        <taxon>Poales</taxon>
        <taxon>Poaceae</taxon>
        <taxon>PACMAD clade</taxon>
        <taxon>Panicoideae</taxon>
        <taxon>Panicodae</taxon>
        <taxon>Paniceae</taxon>
        <taxon>Melinidinae</taxon>
        <taxon>Urochloa</taxon>
    </lineage>
</organism>
<evidence type="ECO:0000313" key="6">
    <source>
        <dbReference type="EMBL" id="CAL5066562.1"/>
    </source>
</evidence>
<dbReference type="Gene3D" id="1.10.8.430">
    <property type="entry name" value="Helical domain of apoptotic protease-activating factors"/>
    <property type="match status" value="1"/>
</dbReference>
<dbReference type="Pfam" id="PF23559">
    <property type="entry name" value="WHD_DRP"/>
    <property type="match status" value="1"/>
</dbReference>
<keyword evidence="1" id="KW-0677">Repeat</keyword>
<reference evidence="6" key="1">
    <citation type="submission" date="2024-10" db="EMBL/GenBank/DDBJ databases">
        <authorList>
            <person name="Ryan C."/>
        </authorList>
    </citation>
    <scope>NUCLEOTIDE SEQUENCE [LARGE SCALE GENOMIC DNA]</scope>
</reference>
<sequence length="736" mass="84237">MIIELLGDDSLKRLEVDRKATHVEHLASHLRDKLKERRYFIVLDDMWSIDAWEWISDIAFPSNNNKGSRIIVTTRDIGLAKQCTTDSFIYHLECLHIYDATELLLRKTNKRHEEIRNDENLQKIAKRLVEKCGRLPLAILAIGGILASKKIEDWGNFYKELPSELESNPSLEALRKMVILSYNYLPSHLKPCFLYLSIFPEDFEIERRRLVDRWIAEGFVRARAGMTINDIGKSYFNDLMNRSMILPSRKVRIEGMVKSCRVHDVMRDIMVSISREENFVDQLQGNGRNVAEENVRHVAYHGSKWPKSGMDWAHVRSLSFFVEERMERPLGCLPKLRMLRVLDLMDANFRITQKDMNNIGLLCHLRYLNVNTVSSIIHTLPKSIGKMQGLQTLDMGECYITTLPTDITKLQSLRTIRCTNSMSNRGTFRVFLHGPKRCLVGMLCLPLVVFSTLASSDDCAEATAKLHMGCSRCWSDNSGVRVPRGISSLTELQILEVVDISRTCCKAIQEIGKLSQLRRLAVGTEWTTEKKCKILCASIEKVSSIRSLAVRAGEHHDRGLGWLVSSYCPPPNLRNLKLYGYIGDVTDWFRNLTQLVKVCLYESKLKEDKIKVILGALPKLMLLQIGFRAYLGERLVFGTGEFLNLRELKILYMDDLREMRFEEGTSPYMEMVEIKGCKLAFGIIGIKHLPRLKKISLSACGVGRLGILEEEVNAHPNHPILQLMMTWGDAWDVLTT</sequence>
<name>A0ABC9F1S7_9POAL</name>
<dbReference type="GO" id="GO:0002758">
    <property type="term" value="P:innate immune response-activating signaling pathway"/>
    <property type="evidence" value="ECO:0007669"/>
    <property type="project" value="UniProtKB-ARBA"/>
</dbReference>
<keyword evidence="2" id="KW-0611">Plant defense</keyword>
<accession>A0ABC9F1S7</accession>
<dbReference type="InterPro" id="IPR032675">
    <property type="entry name" value="LRR_dom_sf"/>
</dbReference>
<dbReference type="InterPro" id="IPR058922">
    <property type="entry name" value="WHD_DRP"/>
</dbReference>
<dbReference type="InterPro" id="IPR042197">
    <property type="entry name" value="Apaf_helical"/>
</dbReference>
<dbReference type="InterPro" id="IPR036388">
    <property type="entry name" value="WH-like_DNA-bd_sf"/>
</dbReference>
<dbReference type="PANTHER" id="PTHR23155">
    <property type="entry name" value="DISEASE RESISTANCE PROTEIN RP"/>
    <property type="match status" value="1"/>
</dbReference>
<dbReference type="AlphaFoldDB" id="A0ABC9F1S7"/>
<protein>
    <recommendedName>
        <fullName evidence="8">NB-ARC domain-containing protein</fullName>
    </recommendedName>
</protein>
<evidence type="ECO:0000256" key="1">
    <source>
        <dbReference type="ARBA" id="ARBA00022737"/>
    </source>
</evidence>
<evidence type="ECO:0008006" key="8">
    <source>
        <dbReference type="Google" id="ProtNLM"/>
    </source>
</evidence>
<evidence type="ECO:0000259" key="3">
    <source>
        <dbReference type="Pfam" id="PF00931"/>
    </source>
</evidence>
<dbReference type="SUPFAM" id="SSF52047">
    <property type="entry name" value="RNI-like"/>
    <property type="match status" value="1"/>
</dbReference>
<dbReference type="EMBL" id="OZ075115">
    <property type="protein sequence ID" value="CAL5066562.1"/>
    <property type="molecule type" value="Genomic_DNA"/>
</dbReference>
<dbReference type="GO" id="GO:0009626">
    <property type="term" value="P:plant-type hypersensitive response"/>
    <property type="evidence" value="ECO:0007669"/>
    <property type="project" value="UniProtKB-ARBA"/>
</dbReference>
<dbReference type="InterPro" id="IPR027417">
    <property type="entry name" value="P-loop_NTPase"/>
</dbReference>
<evidence type="ECO:0000259" key="4">
    <source>
        <dbReference type="Pfam" id="PF23559"/>
    </source>
</evidence>
<proteinExistence type="predicted"/>
<evidence type="ECO:0000313" key="7">
    <source>
        <dbReference type="Proteomes" id="UP001497457"/>
    </source>
</evidence>
<evidence type="ECO:0000259" key="5">
    <source>
        <dbReference type="Pfam" id="PF23598"/>
    </source>
</evidence>
<feature type="domain" description="Disease resistance R13L4/SHOC-2-like LRR" evidence="5">
    <location>
        <begin position="314"/>
        <end position="421"/>
    </location>
</feature>
<dbReference type="FunFam" id="1.10.10.10:FF:000322">
    <property type="entry name" value="Probable disease resistance protein At1g63360"/>
    <property type="match status" value="1"/>
</dbReference>
<dbReference type="Gene3D" id="1.10.10.10">
    <property type="entry name" value="Winged helix-like DNA-binding domain superfamily/Winged helix DNA-binding domain"/>
    <property type="match status" value="1"/>
</dbReference>
<dbReference type="InterPro" id="IPR044974">
    <property type="entry name" value="Disease_R_plants"/>
</dbReference>
<keyword evidence="7" id="KW-1185">Reference proteome</keyword>
<dbReference type="InterPro" id="IPR002182">
    <property type="entry name" value="NB-ARC"/>
</dbReference>
<feature type="domain" description="Disease resistance R13L4/SHOC-2-like LRR" evidence="5">
    <location>
        <begin position="478"/>
        <end position="720"/>
    </location>
</feature>
<dbReference type="Gene3D" id="3.40.50.300">
    <property type="entry name" value="P-loop containing nucleotide triphosphate hydrolases"/>
    <property type="match status" value="1"/>
</dbReference>
<dbReference type="InterPro" id="IPR055414">
    <property type="entry name" value="LRR_R13L4/SHOC2-like"/>
</dbReference>
<gene>
    <name evidence="6" type="ORF">URODEC1_LOCUS100507</name>
</gene>
<dbReference type="SUPFAM" id="SSF52540">
    <property type="entry name" value="P-loop containing nucleoside triphosphate hydrolases"/>
    <property type="match status" value="1"/>
</dbReference>
<dbReference type="PANTHER" id="PTHR23155:SF963">
    <property type="entry name" value="OS06G0287000 PROTEIN"/>
    <property type="match status" value="1"/>
</dbReference>
<dbReference type="GO" id="GO:0042742">
    <property type="term" value="P:defense response to bacterium"/>
    <property type="evidence" value="ECO:0007669"/>
    <property type="project" value="UniProtKB-ARBA"/>
</dbReference>